<dbReference type="EMBL" id="QDKL01000001">
    <property type="protein sequence ID" value="RZF23277.1"/>
    <property type="molecule type" value="Genomic_DNA"/>
</dbReference>
<keyword evidence="3" id="KW-1185">Reference proteome</keyword>
<feature type="transmembrane region" description="Helical" evidence="1">
    <location>
        <begin position="62"/>
        <end position="82"/>
    </location>
</feature>
<sequence>MRSTNPTLSNDVFNTRATTGETMSFSGVFNKGMILFALMMMTFIYTWNQTLGALENGMGGQLSPFVMIGLIGGLIAAMVTIFKPTWAMFTAPIYALFEGLLLGSVSAMYEFQFQGLVFNAVTITFGAFITLFFLYRWGLVRATGTFKKIIMTAMGAIFLVYMVGFVMSFFGASIPLIHGNGPVGIGFSLVVVCIAAFSLILDFDFIEKSVNQGAPKYLEWYASFSLMVTLIWLYMEVLRLLSKLNSRD</sequence>
<dbReference type="RefSeq" id="WP_114706223.1">
    <property type="nucleotide sequence ID" value="NZ_QDKL01000001.1"/>
</dbReference>
<feature type="transmembrane region" description="Helical" evidence="1">
    <location>
        <begin position="89"/>
        <end position="109"/>
    </location>
</feature>
<feature type="transmembrane region" description="Helical" evidence="1">
    <location>
        <begin position="115"/>
        <end position="137"/>
    </location>
</feature>
<protein>
    <submittedName>
        <fullName evidence="2">Bax inhibitor-1/YccA family protein</fullName>
    </submittedName>
</protein>
<keyword evidence="1" id="KW-0812">Transmembrane</keyword>
<reference evidence="3" key="1">
    <citation type="journal article" date="2019" name="Int. J. Syst. Evol. Microbiol.">
        <title>Halobacteriovorax valvorus sp. nov., a novel prokaryotic predator isolated from coastal seawater of China.</title>
        <authorList>
            <person name="Chen M.-X."/>
        </authorList>
    </citation>
    <scope>NUCLEOTIDE SEQUENCE [LARGE SCALE GENOMIC DNA]</scope>
    <source>
        <strain evidence="3">BL9</strain>
    </source>
</reference>
<name>A0ABY0IKV6_9BACT</name>
<gene>
    <name evidence="2" type="ORF">DAY19_00360</name>
</gene>
<dbReference type="InterPro" id="IPR010539">
    <property type="entry name" value="BaxI_1-like"/>
</dbReference>
<feature type="transmembrane region" description="Helical" evidence="1">
    <location>
        <begin position="149"/>
        <end position="177"/>
    </location>
</feature>
<keyword evidence="1" id="KW-0472">Membrane</keyword>
<proteinExistence type="predicted"/>
<evidence type="ECO:0000313" key="2">
    <source>
        <dbReference type="EMBL" id="RZF23277.1"/>
    </source>
</evidence>
<dbReference type="PANTHER" id="PTHR41282:SF1">
    <property type="entry name" value="CONSERVED TRANSMEMBRANE PROTEIN-RELATED"/>
    <property type="match status" value="1"/>
</dbReference>
<feature type="transmembrane region" description="Helical" evidence="1">
    <location>
        <begin position="217"/>
        <end position="235"/>
    </location>
</feature>
<dbReference type="PANTHER" id="PTHR41282">
    <property type="entry name" value="CONSERVED TRANSMEMBRANE PROTEIN-RELATED"/>
    <property type="match status" value="1"/>
</dbReference>
<dbReference type="PIRSF" id="PIRSF009160">
    <property type="entry name" value="UCP009160"/>
    <property type="match status" value="1"/>
</dbReference>
<feature type="transmembrane region" description="Helical" evidence="1">
    <location>
        <begin position="28"/>
        <end position="47"/>
    </location>
</feature>
<evidence type="ECO:0000256" key="1">
    <source>
        <dbReference type="SAM" id="Phobius"/>
    </source>
</evidence>
<evidence type="ECO:0000313" key="3">
    <source>
        <dbReference type="Proteomes" id="UP000443582"/>
    </source>
</evidence>
<dbReference type="Pfam" id="PF12811">
    <property type="entry name" value="BaxI_1"/>
    <property type="match status" value="1"/>
</dbReference>
<dbReference type="Proteomes" id="UP000443582">
    <property type="component" value="Unassembled WGS sequence"/>
</dbReference>
<keyword evidence="1" id="KW-1133">Transmembrane helix</keyword>
<feature type="transmembrane region" description="Helical" evidence="1">
    <location>
        <begin position="183"/>
        <end position="205"/>
    </location>
</feature>
<comment type="caution">
    <text evidence="2">The sequence shown here is derived from an EMBL/GenBank/DDBJ whole genome shotgun (WGS) entry which is preliminary data.</text>
</comment>
<organism evidence="2 3">
    <name type="scientific">Halobacteriovorax vibrionivorans</name>
    <dbReference type="NCBI Taxonomy" id="2152716"/>
    <lineage>
        <taxon>Bacteria</taxon>
        <taxon>Pseudomonadati</taxon>
        <taxon>Bdellovibrionota</taxon>
        <taxon>Bacteriovoracia</taxon>
        <taxon>Bacteriovoracales</taxon>
        <taxon>Halobacteriovoraceae</taxon>
        <taxon>Halobacteriovorax</taxon>
    </lineage>
</organism>
<accession>A0ABY0IKV6</accession>